<evidence type="ECO:0000313" key="9">
    <source>
        <dbReference type="Proteomes" id="UP001056386"/>
    </source>
</evidence>
<protein>
    <submittedName>
        <fullName evidence="8">3D-(3,5/4)-trihydroxycyclohexane-1,2-dione acylhydrolase (Decyclizing)</fullName>
        <ecNumber evidence="8">3.7.1.22</ecNumber>
    </submittedName>
</protein>
<dbReference type="InterPro" id="IPR029061">
    <property type="entry name" value="THDP-binding"/>
</dbReference>
<accession>A0ABY5BLL8</accession>
<dbReference type="Gene3D" id="3.40.50.970">
    <property type="match status" value="2"/>
</dbReference>
<name>A0ABY5BLL8_BURGL</name>
<keyword evidence="9" id="KW-1185">Reference proteome</keyword>
<dbReference type="EMBL" id="CP099587">
    <property type="protein sequence ID" value="USS47351.1"/>
    <property type="molecule type" value="Genomic_DNA"/>
</dbReference>
<dbReference type="InterPro" id="IPR045229">
    <property type="entry name" value="TPP_enz"/>
</dbReference>
<dbReference type="NCBIfam" id="TIGR04377">
    <property type="entry name" value="myo_inos_iolD"/>
    <property type="match status" value="1"/>
</dbReference>
<reference evidence="8" key="1">
    <citation type="submission" date="2022-06" db="EMBL/GenBank/DDBJ databases">
        <title>Draft genome sequence of Burkholderia glumae strain GR20004 isolated from rice panicle showing bacterial panicle blight.</title>
        <authorList>
            <person name="Choi S.Y."/>
            <person name="Lee Y.H."/>
        </authorList>
    </citation>
    <scope>NUCLEOTIDE SEQUENCE</scope>
    <source>
        <strain evidence="8">GR20004</strain>
    </source>
</reference>
<dbReference type="GO" id="GO:0102481">
    <property type="term" value="F:3D-(3,5/4)-trihydroxycyclohexane-1,2-dione hydrolase activity"/>
    <property type="evidence" value="ECO:0007669"/>
    <property type="project" value="UniProtKB-EC"/>
</dbReference>
<dbReference type="PANTHER" id="PTHR18968">
    <property type="entry name" value="THIAMINE PYROPHOSPHATE ENZYMES"/>
    <property type="match status" value="1"/>
</dbReference>
<evidence type="ECO:0000259" key="5">
    <source>
        <dbReference type="Pfam" id="PF00205"/>
    </source>
</evidence>
<keyword evidence="8" id="KW-0378">Hydrolase</keyword>
<feature type="region of interest" description="Disordered" evidence="4">
    <location>
        <begin position="651"/>
        <end position="670"/>
    </location>
</feature>
<evidence type="ECO:0000256" key="3">
    <source>
        <dbReference type="RuleBase" id="RU362132"/>
    </source>
</evidence>
<evidence type="ECO:0000256" key="2">
    <source>
        <dbReference type="ARBA" id="ARBA00023052"/>
    </source>
</evidence>
<dbReference type="InterPro" id="IPR029035">
    <property type="entry name" value="DHS-like_NAD/FAD-binding_dom"/>
</dbReference>
<comment type="similarity">
    <text evidence="1 3">Belongs to the TPP enzyme family.</text>
</comment>
<dbReference type="InterPro" id="IPR012000">
    <property type="entry name" value="Thiamin_PyroP_enz_cen_dom"/>
</dbReference>
<keyword evidence="2 3" id="KW-0786">Thiamine pyrophosphate</keyword>
<evidence type="ECO:0000256" key="1">
    <source>
        <dbReference type="ARBA" id="ARBA00007812"/>
    </source>
</evidence>
<sequence>MNHRQIEAGLAPAGAATGGTVRLTTAQALVRYLAAQRVAAEPDGGRSDRSDRSGDTAPLFGGVFAIFGHGNVAGLGEALYHARELLPTYRAHNEQAMAHSAIAYAKAHFRRRMMAVTTSIGPGATNLVTAAALAHVNRLPVLLLPGDGFVSRAPDPVLQQLEDAHDGGVSVNDALKAVSRYFDRIVHPAQLLTALPRALRVLTDAAQCGPVTLALPQDVQAMAYDYPAAFFAPRVVGFHAPAPVEAELAAAAGALRAARRPLLIAGGGVLYSAGGAPALRAFAERHGIPVAETQAGKSTLAWDHPLNAGALGVTGAPAANALAAEADCVIAVGTRLQDFTTGSNTLFARAAVIGINANAFDALKHQATAVASDARLALDALGARLEGWRAEPGWTTRAQTLAAGWRDAVQTLTNTPPRAHALPYDADVIGAVQRSSAASAAGDIAVCAAGTLPAELHKLWRAAVPGGYHVEYGYSCMGYEIAGGLGVKLARPEREVIVFVGDGSYLMMNSEIATSVMLGAKLIVVVLDNRGYGCINRLQQACGGAPFNNLLDDCLQGPAGAPAIDFAAHARALGAHGEHVADLAALDAALARARAAERTSVICIDTDPARTTDDGGWWWEVAVPEVSPRAAVREARANYEARLAARAGASGAGLPAAGCTAEPHSPESST</sequence>
<dbReference type="InterPro" id="IPR011766">
    <property type="entry name" value="TPP_enzyme_TPP-bd"/>
</dbReference>
<dbReference type="Pfam" id="PF02776">
    <property type="entry name" value="TPP_enzyme_N"/>
    <property type="match status" value="1"/>
</dbReference>
<dbReference type="RefSeq" id="WP_015876188.1">
    <property type="nucleotide sequence ID" value="NZ_CP021074.1"/>
</dbReference>
<dbReference type="PROSITE" id="PS00187">
    <property type="entry name" value="TPP_ENZYMES"/>
    <property type="match status" value="1"/>
</dbReference>
<dbReference type="InterPro" id="IPR000399">
    <property type="entry name" value="TPP-bd_CS"/>
</dbReference>
<evidence type="ECO:0000259" key="6">
    <source>
        <dbReference type="Pfam" id="PF02775"/>
    </source>
</evidence>
<dbReference type="Pfam" id="PF00205">
    <property type="entry name" value="TPP_enzyme_M"/>
    <property type="match status" value="1"/>
</dbReference>
<dbReference type="PANTHER" id="PTHR18968:SF9">
    <property type="entry name" value="3D-(3,5_4)-TRIHYDROXYCYCLOHEXANE-1,2-DIONE HYDROLASE"/>
    <property type="match status" value="1"/>
</dbReference>
<dbReference type="SUPFAM" id="SSF52467">
    <property type="entry name" value="DHS-like NAD/FAD-binding domain"/>
    <property type="match status" value="1"/>
</dbReference>
<dbReference type="CDD" id="cd07035">
    <property type="entry name" value="TPP_PYR_POX_like"/>
    <property type="match status" value="1"/>
</dbReference>
<evidence type="ECO:0000259" key="7">
    <source>
        <dbReference type="Pfam" id="PF02776"/>
    </source>
</evidence>
<evidence type="ECO:0000256" key="4">
    <source>
        <dbReference type="SAM" id="MobiDB-lite"/>
    </source>
</evidence>
<dbReference type="InterPro" id="IPR030817">
    <property type="entry name" value="Myo_inos_IolD"/>
</dbReference>
<dbReference type="Proteomes" id="UP001056386">
    <property type="component" value="Chromosome 1"/>
</dbReference>
<dbReference type="InterPro" id="IPR012001">
    <property type="entry name" value="Thiamin_PyroP_enz_TPP-bd_dom"/>
</dbReference>
<dbReference type="SUPFAM" id="SSF52518">
    <property type="entry name" value="Thiamin diphosphate-binding fold (THDP-binding)"/>
    <property type="match status" value="2"/>
</dbReference>
<dbReference type="Pfam" id="PF02775">
    <property type="entry name" value="TPP_enzyme_C"/>
    <property type="match status" value="1"/>
</dbReference>
<organism evidence="8 9">
    <name type="scientific">Burkholderia glumae</name>
    <name type="common">Pseudomonas glumae</name>
    <dbReference type="NCBI Taxonomy" id="337"/>
    <lineage>
        <taxon>Bacteria</taxon>
        <taxon>Pseudomonadati</taxon>
        <taxon>Pseudomonadota</taxon>
        <taxon>Betaproteobacteria</taxon>
        <taxon>Burkholderiales</taxon>
        <taxon>Burkholderiaceae</taxon>
        <taxon>Burkholderia</taxon>
    </lineage>
</organism>
<feature type="domain" description="Thiamine pyrophosphate enzyme central" evidence="5">
    <location>
        <begin position="248"/>
        <end position="381"/>
    </location>
</feature>
<feature type="domain" description="Thiamine pyrophosphate enzyme N-terminal TPP-binding" evidence="7">
    <location>
        <begin position="75"/>
        <end position="159"/>
    </location>
</feature>
<feature type="domain" description="Thiamine pyrophosphate enzyme TPP-binding" evidence="6">
    <location>
        <begin position="449"/>
        <end position="602"/>
    </location>
</feature>
<dbReference type="EC" id="3.7.1.22" evidence="8"/>
<proteinExistence type="inferred from homology"/>
<gene>
    <name evidence="8" type="primary">iolD</name>
    <name evidence="8" type="ORF">NFI99_21120</name>
</gene>
<evidence type="ECO:0000313" key="8">
    <source>
        <dbReference type="EMBL" id="USS47351.1"/>
    </source>
</evidence>
<dbReference type="Gene3D" id="3.40.50.1220">
    <property type="entry name" value="TPP-binding domain"/>
    <property type="match status" value="1"/>
</dbReference>